<evidence type="ECO:0000259" key="4">
    <source>
        <dbReference type="Pfam" id="PF00849"/>
    </source>
</evidence>
<dbReference type="GO" id="GO:0009982">
    <property type="term" value="F:pseudouridine synthase activity"/>
    <property type="evidence" value="ECO:0007669"/>
    <property type="project" value="InterPro"/>
</dbReference>
<comment type="similarity">
    <text evidence="1 3">Belongs to the pseudouridine synthase RsuA family.</text>
</comment>
<dbReference type="InterPro" id="IPR042092">
    <property type="entry name" value="PsdUridine_s_RsuA/RluB/E/F_cat"/>
</dbReference>
<feature type="domain" description="Pseudouridine synthase RsuA/RluA-like" evidence="4">
    <location>
        <begin position="2"/>
        <end position="152"/>
    </location>
</feature>
<name>A0A1S2VI31_9BACT</name>
<dbReference type="Proteomes" id="UP000181790">
    <property type="component" value="Unassembled WGS sequence"/>
</dbReference>
<dbReference type="InterPro" id="IPR018496">
    <property type="entry name" value="PsdUridine_synth_RsuA/RluB_CS"/>
</dbReference>
<dbReference type="GO" id="GO:0001522">
    <property type="term" value="P:pseudouridine synthesis"/>
    <property type="evidence" value="ECO:0007669"/>
    <property type="project" value="InterPro"/>
</dbReference>
<evidence type="ECO:0000256" key="3">
    <source>
        <dbReference type="RuleBase" id="RU003887"/>
    </source>
</evidence>
<sequence>MYYLIYKPYLMMSQFSREGDKPTLADLPFVFGKDVYPVGRLDADSEGLLLLTSDKRLNHRLLDPAFRHQRTYYAQVEGEVTDEALRQLSAGVTISVDGKAYHTLPAHAVRIPEPAIPERNPPIRYRASIPTSWIALTLHEGKNRQVRRMTAAVGFPTLRLVRWSIEEVTAAGMRPGDVQEVGRRELLAALHIR</sequence>
<dbReference type="RefSeq" id="WP_071504086.1">
    <property type="nucleotide sequence ID" value="NZ_MORL01000007.1"/>
</dbReference>
<dbReference type="Gene3D" id="3.30.70.1560">
    <property type="entry name" value="Alpha-L RNA-binding motif"/>
    <property type="match status" value="1"/>
</dbReference>
<proteinExistence type="inferred from homology"/>
<comment type="caution">
    <text evidence="5">The sequence shown here is derived from an EMBL/GenBank/DDBJ whole genome shotgun (WGS) entry which is preliminary data.</text>
</comment>
<evidence type="ECO:0000313" key="5">
    <source>
        <dbReference type="EMBL" id="OIN58414.1"/>
    </source>
</evidence>
<dbReference type="EC" id="5.4.99.-" evidence="3"/>
<dbReference type="PANTHER" id="PTHR47683:SF2">
    <property type="entry name" value="RNA-BINDING S4 DOMAIN-CONTAINING PROTEIN"/>
    <property type="match status" value="1"/>
</dbReference>
<dbReference type="AlphaFoldDB" id="A0A1S2VI31"/>
<dbReference type="NCBIfam" id="TIGR00093">
    <property type="entry name" value="pseudouridine synthase"/>
    <property type="match status" value="1"/>
</dbReference>
<dbReference type="InterPro" id="IPR050343">
    <property type="entry name" value="RsuA_PseudoU_synthase"/>
</dbReference>
<keyword evidence="2 3" id="KW-0413">Isomerase</keyword>
<dbReference type="OrthoDB" id="1012272at2"/>
<evidence type="ECO:0000313" key="6">
    <source>
        <dbReference type="Proteomes" id="UP000181790"/>
    </source>
</evidence>
<dbReference type="Pfam" id="PF00849">
    <property type="entry name" value="PseudoU_synth_2"/>
    <property type="match status" value="1"/>
</dbReference>
<dbReference type="SUPFAM" id="SSF55120">
    <property type="entry name" value="Pseudouridine synthase"/>
    <property type="match status" value="1"/>
</dbReference>
<protein>
    <recommendedName>
        <fullName evidence="3">Pseudouridine synthase</fullName>
        <ecNumber evidence="3">5.4.99.-</ecNumber>
    </recommendedName>
</protein>
<evidence type="ECO:0000256" key="1">
    <source>
        <dbReference type="ARBA" id="ARBA00008348"/>
    </source>
</evidence>
<dbReference type="InterPro" id="IPR020094">
    <property type="entry name" value="TruA/RsuA/RluB/E/F_N"/>
</dbReference>
<accession>A0A1S2VI31</accession>
<dbReference type="Gene3D" id="3.30.70.580">
    <property type="entry name" value="Pseudouridine synthase I, catalytic domain, N-terminal subdomain"/>
    <property type="match status" value="1"/>
</dbReference>
<reference evidence="5 6" key="1">
    <citation type="submission" date="2016-10" db="EMBL/GenBank/DDBJ databases">
        <title>Arsenicibacter rosenii gen. nov., sp. nov., an efficient arsenic-methylating bacterium isolated from an arsenic-contaminated paddy soil.</title>
        <authorList>
            <person name="Huang K."/>
        </authorList>
    </citation>
    <scope>NUCLEOTIDE SEQUENCE [LARGE SCALE GENOMIC DNA]</scope>
    <source>
        <strain evidence="5 6">SM-1</strain>
    </source>
</reference>
<dbReference type="PROSITE" id="PS01149">
    <property type="entry name" value="PSI_RSU"/>
    <property type="match status" value="1"/>
</dbReference>
<keyword evidence="6" id="KW-1185">Reference proteome</keyword>
<dbReference type="InterPro" id="IPR006145">
    <property type="entry name" value="PsdUridine_synth_RsuA/RluA"/>
</dbReference>
<dbReference type="GO" id="GO:0006364">
    <property type="term" value="P:rRNA processing"/>
    <property type="evidence" value="ECO:0007669"/>
    <property type="project" value="UniProtKB-ARBA"/>
</dbReference>
<evidence type="ECO:0000256" key="2">
    <source>
        <dbReference type="ARBA" id="ARBA00023235"/>
    </source>
</evidence>
<dbReference type="EMBL" id="MORL01000007">
    <property type="protein sequence ID" value="OIN58414.1"/>
    <property type="molecule type" value="Genomic_DNA"/>
</dbReference>
<dbReference type="PANTHER" id="PTHR47683">
    <property type="entry name" value="PSEUDOURIDINE SYNTHASE FAMILY PROTEIN-RELATED"/>
    <property type="match status" value="1"/>
</dbReference>
<gene>
    <name evidence="5" type="ORF">BLX24_15600</name>
</gene>
<dbReference type="GO" id="GO:0003723">
    <property type="term" value="F:RNA binding"/>
    <property type="evidence" value="ECO:0007669"/>
    <property type="project" value="InterPro"/>
</dbReference>
<dbReference type="GO" id="GO:0140098">
    <property type="term" value="F:catalytic activity, acting on RNA"/>
    <property type="evidence" value="ECO:0007669"/>
    <property type="project" value="UniProtKB-ARBA"/>
</dbReference>
<dbReference type="InterPro" id="IPR000748">
    <property type="entry name" value="PsdUridine_synth_RsuA/RluB/E/F"/>
</dbReference>
<organism evidence="5 6">
    <name type="scientific">Arsenicibacter rosenii</name>
    <dbReference type="NCBI Taxonomy" id="1750698"/>
    <lineage>
        <taxon>Bacteria</taxon>
        <taxon>Pseudomonadati</taxon>
        <taxon>Bacteroidota</taxon>
        <taxon>Cytophagia</taxon>
        <taxon>Cytophagales</taxon>
        <taxon>Spirosomataceae</taxon>
        <taxon>Arsenicibacter</taxon>
    </lineage>
</organism>
<dbReference type="InterPro" id="IPR020103">
    <property type="entry name" value="PsdUridine_synth_cat_dom_sf"/>
</dbReference>